<reference evidence="2 3" key="1">
    <citation type="journal article" date="2018" name="Sci. Rep.">
        <title>Comparative genomics provides insights into the lifestyle and reveals functional heterogeneity of dark septate endophytic fungi.</title>
        <authorList>
            <person name="Knapp D.G."/>
            <person name="Nemeth J.B."/>
            <person name="Barry K."/>
            <person name="Hainaut M."/>
            <person name="Henrissat B."/>
            <person name="Johnson J."/>
            <person name="Kuo A."/>
            <person name="Lim J.H.P."/>
            <person name="Lipzen A."/>
            <person name="Nolan M."/>
            <person name="Ohm R.A."/>
            <person name="Tamas L."/>
            <person name="Grigoriev I.V."/>
            <person name="Spatafora J.W."/>
            <person name="Nagy L.G."/>
            <person name="Kovacs G.M."/>
        </authorList>
    </citation>
    <scope>NUCLEOTIDE SEQUENCE [LARGE SCALE GENOMIC DNA]</scope>
    <source>
        <strain evidence="2 3">DSE2036</strain>
    </source>
</reference>
<keyword evidence="3" id="KW-1185">Reference proteome</keyword>
<dbReference type="AlphaFoldDB" id="A0A2V1DZP6"/>
<protein>
    <submittedName>
        <fullName evidence="2">Uncharacterized protein</fullName>
    </submittedName>
</protein>
<evidence type="ECO:0000256" key="1">
    <source>
        <dbReference type="SAM" id="MobiDB-lite"/>
    </source>
</evidence>
<feature type="region of interest" description="Disordered" evidence="1">
    <location>
        <begin position="225"/>
        <end position="248"/>
    </location>
</feature>
<feature type="compositionally biased region" description="Basic and acidic residues" evidence="1">
    <location>
        <begin position="235"/>
        <end position="248"/>
    </location>
</feature>
<dbReference type="EMBL" id="KZ805330">
    <property type="protein sequence ID" value="PVI03496.1"/>
    <property type="molecule type" value="Genomic_DNA"/>
</dbReference>
<evidence type="ECO:0000313" key="2">
    <source>
        <dbReference type="EMBL" id="PVI03496.1"/>
    </source>
</evidence>
<dbReference type="Proteomes" id="UP000244855">
    <property type="component" value="Unassembled WGS sequence"/>
</dbReference>
<organism evidence="2 3">
    <name type="scientific">Periconia macrospinosa</name>
    <dbReference type="NCBI Taxonomy" id="97972"/>
    <lineage>
        <taxon>Eukaryota</taxon>
        <taxon>Fungi</taxon>
        <taxon>Dikarya</taxon>
        <taxon>Ascomycota</taxon>
        <taxon>Pezizomycotina</taxon>
        <taxon>Dothideomycetes</taxon>
        <taxon>Pleosporomycetidae</taxon>
        <taxon>Pleosporales</taxon>
        <taxon>Massarineae</taxon>
        <taxon>Periconiaceae</taxon>
        <taxon>Periconia</taxon>
    </lineage>
</organism>
<feature type="region of interest" description="Disordered" evidence="1">
    <location>
        <begin position="1"/>
        <end position="22"/>
    </location>
</feature>
<gene>
    <name evidence="2" type="ORF">DM02DRAFT_652460</name>
</gene>
<dbReference type="OrthoDB" id="4812032at2759"/>
<name>A0A2V1DZP6_9PLEO</name>
<proteinExistence type="predicted"/>
<accession>A0A2V1DZP6</accession>
<feature type="compositionally biased region" description="Basic and acidic residues" evidence="1">
    <location>
        <begin position="1"/>
        <end position="14"/>
    </location>
</feature>
<sequence>MNPTEKETREDAKNSPEITPCPKVLPIPLPSDPPDILHAKVNALADVVKQQRNIAAATNYRASAIQERNTTKKAVAQMHPEELYVWKAYTEGLCTLPAIEWDINRLPAPTSTRPLRIARRRAEALNRLYKTNEARPEHVAWITQNKLYFLPLIKAMARVIGAEIDSMGGQNLLDAEELAEYQTLNKIPSNIGLADQRTGGAVLKSSSGSSAHDIFVARRNSLHRKLMGGTRKRRQESNDTDSRKAMKQ</sequence>
<evidence type="ECO:0000313" key="3">
    <source>
        <dbReference type="Proteomes" id="UP000244855"/>
    </source>
</evidence>
<feature type="compositionally biased region" description="Basic residues" evidence="1">
    <location>
        <begin position="225"/>
        <end position="234"/>
    </location>
</feature>